<dbReference type="AlphaFoldDB" id="X0TQU4"/>
<gene>
    <name evidence="1" type="ORF">S01H1_28216</name>
</gene>
<accession>X0TQU4</accession>
<evidence type="ECO:0000313" key="1">
    <source>
        <dbReference type="EMBL" id="GAF95619.1"/>
    </source>
</evidence>
<name>X0TQU4_9ZZZZ</name>
<proteinExistence type="predicted"/>
<evidence type="ECO:0008006" key="2">
    <source>
        <dbReference type="Google" id="ProtNLM"/>
    </source>
</evidence>
<dbReference type="InterPro" id="IPR036390">
    <property type="entry name" value="WH_DNA-bd_sf"/>
</dbReference>
<sequence length="77" mass="9051">YSWVLRGKQRKLVVKHLDKPKIPSQLKKDCDLAISHISKILKELVSKNIVECLTPKIHMGRIYRLTKKGEFIRKELI</sequence>
<comment type="caution">
    <text evidence="1">The sequence shown here is derived from an EMBL/GenBank/DDBJ whole genome shotgun (WGS) entry which is preliminary data.</text>
</comment>
<feature type="non-terminal residue" evidence="1">
    <location>
        <position position="1"/>
    </location>
</feature>
<reference evidence="1" key="1">
    <citation type="journal article" date="2014" name="Front. Microbiol.">
        <title>High frequency of phylogenetically diverse reductive dehalogenase-homologous genes in deep subseafloor sedimentary metagenomes.</title>
        <authorList>
            <person name="Kawai M."/>
            <person name="Futagami T."/>
            <person name="Toyoda A."/>
            <person name="Takaki Y."/>
            <person name="Nishi S."/>
            <person name="Hori S."/>
            <person name="Arai W."/>
            <person name="Tsubouchi T."/>
            <person name="Morono Y."/>
            <person name="Uchiyama I."/>
            <person name="Ito T."/>
            <person name="Fujiyama A."/>
            <person name="Inagaki F."/>
            <person name="Takami H."/>
        </authorList>
    </citation>
    <scope>NUCLEOTIDE SEQUENCE</scope>
    <source>
        <strain evidence="1">Expedition CK06-06</strain>
    </source>
</reference>
<dbReference type="InterPro" id="IPR036388">
    <property type="entry name" value="WH-like_DNA-bd_sf"/>
</dbReference>
<organism evidence="1">
    <name type="scientific">marine sediment metagenome</name>
    <dbReference type="NCBI Taxonomy" id="412755"/>
    <lineage>
        <taxon>unclassified sequences</taxon>
        <taxon>metagenomes</taxon>
        <taxon>ecological metagenomes</taxon>
    </lineage>
</organism>
<dbReference type="EMBL" id="BARS01017227">
    <property type="protein sequence ID" value="GAF95619.1"/>
    <property type="molecule type" value="Genomic_DNA"/>
</dbReference>
<dbReference type="Gene3D" id="1.10.10.10">
    <property type="entry name" value="Winged helix-like DNA-binding domain superfamily/Winged helix DNA-binding domain"/>
    <property type="match status" value="1"/>
</dbReference>
<dbReference type="SUPFAM" id="SSF46785">
    <property type="entry name" value="Winged helix' DNA-binding domain"/>
    <property type="match status" value="1"/>
</dbReference>
<protein>
    <recommendedName>
        <fullName evidence="2">Transcriptional regulator</fullName>
    </recommendedName>
</protein>